<dbReference type="PANTHER" id="PTHR13812:SF19">
    <property type="entry name" value="KETIMINE REDUCTASE MU-CRYSTALLIN"/>
    <property type="match status" value="1"/>
</dbReference>
<dbReference type="NCBIfam" id="NF004793">
    <property type="entry name" value="PRK06141.1"/>
    <property type="match status" value="1"/>
</dbReference>
<comment type="similarity">
    <text evidence="1">Belongs to the ornithine cyclodeaminase/mu-crystallin family.</text>
</comment>
<dbReference type="Proteomes" id="UP000007564">
    <property type="component" value="Chromosome"/>
</dbReference>
<reference evidence="2 3" key="1">
    <citation type="journal article" date="2012" name="BMC Genomics">
        <title>Comparative genomics of the classical Bordetella subspecies: the evolution and exchange of virulence-associated diversity amongst closely related pathogens.</title>
        <authorList>
            <person name="Park J."/>
            <person name="Zhang Y."/>
            <person name="Buboltz A.M."/>
            <person name="Zhang X."/>
            <person name="Schuster S.C."/>
            <person name="Ahuja U."/>
            <person name="Liu M."/>
            <person name="Miller J.F."/>
            <person name="Sebaihia M."/>
            <person name="Bentley S.D."/>
            <person name="Parkhill J."/>
            <person name="Harvill E.T."/>
        </authorList>
    </citation>
    <scope>NUCLEOTIDE SEQUENCE [LARGE SCALE GENOMIC DNA]</scope>
    <source>
        <strain evidence="2 3">253</strain>
    </source>
</reference>
<dbReference type="FunFam" id="3.40.50.720:FF:000311">
    <property type="entry name" value="Ornithine cyclodeaminase"/>
    <property type="match status" value="1"/>
</dbReference>
<dbReference type="GO" id="GO:0005737">
    <property type="term" value="C:cytoplasm"/>
    <property type="evidence" value="ECO:0007669"/>
    <property type="project" value="TreeGrafter"/>
</dbReference>
<dbReference type="GO" id="GO:0008473">
    <property type="term" value="F:ornithine cyclodeaminase activity"/>
    <property type="evidence" value="ECO:0007669"/>
    <property type="project" value="UniProtKB-EC"/>
</dbReference>
<evidence type="ECO:0000313" key="2">
    <source>
        <dbReference type="EMBL" id="CCJ54348.1"/>
    </source>
</evidence>
<dbReference type="OrthoDB" id="5293744at2"/>
<keyword evidence="2" id="KW-0456">Lyase</keyword>
<evidence type="ECO:0000313" key="3">
    <source>
        <dbReference type="Proteomes" id="UP000007564"/>
    </source>
</evidence>
<dbReference type="GO" id="GO:0016491">
    <property type="term" value="F:oxidoreductase activity"/>
    <property type="evidence" value="ECO:0007669"/>
    <property type="project" value="UniProtKB-ARBA"/>
</dbReference>
<dbReference type="HOGENOM" id="CLU_042088_1_2_4"/>
<dbReference type="Gene3D" id="3.40.50.720">
    <property type="entry name" value="NAD(P)-binding Rossmann-like Domain"/>
    <property type="match status" value="1"/>
</dbReference>
<dbReference type="KEGG" id="bbh:BN112_2431"/>
<dbReference type="SUPFAM" id="SSF51735">
    <property type="entry name" value="NAD(P)-binding Rossmann-fold domains"/>
    <property type="match status" value="1"/>
</dbReference>
<dbReference type="AlphaFoldDB" id="A0A0C6P7P3"/>
<dbReference type="GO" id="GO:0019752">
    <property type="term" value="P:carboxylic acid metabolic process"/>
    <property type="evidence" value="ECO:0007669"/>
    <property type="project" value="UniProtKB-ARBA"/>
</dbReference>
<protein>
    <submittedName>
        <fullName evidence="2">Putative ornithine cyclodeaminase</fullName>
        <ecNumber evidence="2">4.3.1.12</ecNumber>
    </submittedName>
</protein>
<proteinExistence type="inferred from homology"/>
<gene>
    <name evidence="2" type="ORF">BN112_2431</name>
</gene>
<dbReference type="Pfam" id="PF02423">
    <property type="entry name" value="OCD_Mu_crystall"/>
    <property type="match status" value="1"/>
</dbReference>
<dbReference type="PANTHER" id="PTHR13812">
    <property type="entry name" value="KETIMINE REDUCTASE MU-CRYSTALLIN"/>
    <property type="match status" value="1"/>
</dbReference>
<dbReference type="Gene3D" id="3.30.1780.10">
    <property type="entry name" value="ornithine cyclodeaminase, domain 1"/>
    <property type="match status" value="1"/>
</dbReference>
<dbReference type="EMBL" id="HE965806">
    <property type="protein sequence ID" value="CCJ54348.1"/>
    <property type="molecule type" value="Genomic_DNA"/>
</dbReference>
<dbReference type="RefSeq" id="WP_015064444.1">
    <property type="nucleotide sequence ID" value="NC_019382.1"/>
</dbReference>
<dbReference type="InterPro" id="IPR023401">
    <property type="entry name" value="ODC_N"/>
</dbReference>
<evidence type="ECO:0000256" key="1">
    <source>
        <dbReference type="ARBA" id="ARBA00008903"/>
    </source>
</evidence>
<organism evidence="2 3">
    <name type="scientific">Bordetella bronchiseptica 253</name>
    <dbReference type="NCBI Taxonomy" id="568707"/>
    <lineage>
        <taxon>Bacteria</taxon>
        <taxon>Pseudomonadati</taxon>
        <taxon>Pseudomonadota</taxon>
        <taxon>Betaproteobacteria</taxon>
        <taxon>Burkholderiales</taxon>
        <taxon>Alcaligenaceae</taxon>
        <taxon>Bordetella</taxon>
    </lineage>
</organism>
<name>A0A0C6P7P3_BORBO</name>
<dbReference type="InterPro" id="IPR003462">
    <property type="entry name" value="ODC_Mu_crystall"/>
</dbReference>
<dbReference type="PIRSF" id="PIRSF001439">
    <property type="entry name" value="CryM"/>
    <property type="match status" value="1"/>
</dbReference>
<dbReference type="InterPro" id="IPR036291">
    <property type="entry name" value="NAD(P)-bd_dom_sf"/>
</dbReference>
<sequence>MKTFDSQATEARLPFDRLIPALRQMFVDGCEVPRRHSHTLARRADTADTLLIMPAWQEGRYLGIKHVTIYPENGAQGWPGLHSSYTLFDARNGRPLSIIDGDQITVRRTAAASALAASYLARRDAARLLVVGAGNVARALAPAYAAVRAIDTVEVWDIDPGKAEALAAHLRDQGMRARAVADLEPAARQADIITCATLSRAPLVLRAWLRPGTHLDLIGSFQPGMREADDAAFADTSVFVDTGEALEKSGDLLAPMALGLFDAGKLQATLEELCRGAHPGRRSDEEITVYKAVGTASEDLAAAILVYQAA</sequence>
<accession>A0A0C6P7P3</accession>
<dbReference type="EC" id="4.3.1.12" evidence="2"/>
<dbReference type="GeneID" id="56480319"/>